<dbReference type="InterPro" id="IPR038472">
    <property type="entry name" value="DndE_sf"/>
</dbReference>
<gene>
    <name evidence="1" type="ORF">EZ437_10715</name>
</gene>
<dbReference type="Gene3D" id="1.10.1220.160">
    <property type="entry name" value="DNA sulphur modification protein DndE"/>
    <property type="match status" value="1"/>
</dbReference>
<dbReference type="InterPro" id="IPR014969">
    <property type="entry name" value="DNA_S_DndE"/>
</dbReference>
<dbReference type="RefSeq" id="WP_131595913.1">
    <property type="nucleotide sequence ID" value="NZ_SJSL01000002.1"/>
</dbReference>
<reference evidence="1 2" key="1">
    <citation type="submission" date="2019-02" db="EMBL/GenBank/DDBJ databases">
        <title>Pedobacter sp. RP-1-14 sp. nov., isolated from Arctic soil.</title>
        <authorList>
            <person name="Dahal R.H."/>
        </authorList>
    </citation>
    <scope>NUCLEOTIDE SEQUENCE [LARGE SCALE GENOMIC DNA]</scope>
    <source>
        <strain evidence="1 2">RP-1-14</strain>
    </source>
</reference>
<dbReference type="EMBL" id="SJSL01000002">
    <property type="protein sequence ID" value="TCD01221.1"/>
    <property type="molecule type" value="Genomic_DNA"/>
</dbReference>
<dbReference type="OrthoDB" id="1356651at2"/>
<proteinExistence type="predicted"/>
<name>A0A4R0NKH1_9SPHI</name>
<dbReference type="AlphaFoldDB" id="A0A4R0NKH1"/>
<keyword evidence="2" id="KW-1185">Reference proteome</keyword>
<dbReference type="Proteomes" id="UP000293347">
    <property type="component" value="Unassembled WGS sequence"/>
</dbReference>
<protein>
    <submittedName>
        <fullName evidence="1">DUF1832 domain-containing protein</fullName>
    </submittedName>
</protein>
<dbReference type="Pfam" id="PF08870">
    <property type="entry name" value="DndE"/>
    <property type="match status" value="1"/>
</dbReference>
<comment type="caution">
    <text evidence="1">The sequence shown here is derived from an EMBL/GenBank/DDBJ whole genome shotgun (WGS) entry which is preliminary data.</text>
</comment>
<evidence type="ECO:0000313" key="1">
    <source>
        <dbReference type="EMBL" id="TCD01221.1"/>
    </source>
</evidence>
<sequence>MFSNIKTSEANKEIVTQLTNRLNLGAENIIARLAFSYSLAKERKLNLKFMEDSKGKEYSIKVLFGNCPEIYLSLIAIHYQINVNQPEIAKYVKMHIDDGLELIYQELKNKSSVTGSDFLINEIEQQLLPLTL</sequence>
<organism evidence="1 2">
    <name type="scientific">Pedobacter psychroterrae</name>
    <dbReference type="NCBI Taxonomy" id="2530453"/>
    <lineage>
        <taxon>Bacteria</taxon>
        <taxon>Pseudomonadati</taxon>
        <taxon>Bacteroidota</taxon>
        <taxon>Sphingobacteriia</taxon>
        <taxon>Sphingobacteriales</taxon>
        <taxon>Sphingobacteriaceae</taxon>
        <taxon>Pedobacter</taxon>
    </lineage>
</organism>
<accession>A0A4R0NKH1</accession>
<evidence type="ECO:0000313" key="2">
    <source>
        <dbReference type="Proteomes" id="UP000293347"/>
    </source>
</evidence>